<dbReference type="EMBL" id="AP024525">
    <property type="protein sequence ID" value="BCT77053.1"/>
    <property type="molecule type" value="Genomic_DNA"/>
</dbReference>
<dbReference type="RefSeq" id="WP_229229801.1">
    <property type="nucleotide sequence ID" value="NZ_AP024525.1"/>
</dbReference>
<proteinExistence type="predicted"/>
<evidence type="ECO:0000313" key="2">
    <source>
        <dbReference type="Proteomes" id="UP001319861"/>
    </source>
</evidence>
<protein>
    <recommendedName>
        <fullName evidence="3">PqqD family peptide modification chaperone</fullName>
    </recommendedName>
</protein>
<dbReference type="Proteomes" id="UP001319861">
    <property type="component" value="Chromosome"/>
</dbReference>
<gene>
    <name evidence="1" type="ORF">SCMU_28950</name>
</gene>
<dbReference type="Gene3D" id="3.40.50.300">
    <property type="entry name" value="P-loop containing nucleotide triphosphate hydrolases"/>
    <property type="match status" value="1"/>
</dbReference>
<keyword evidence="2" id="KW-1185">Reference proteome</keyword>
<evidence type="ECO:0000313" key="1">
    <source>
        <dbReference type="EMBL" id="BCT77053.1"/>
    </source>
</evidence>
<reference evidence="1 2" key="1">
    <citation type="journal article" date="2021" name="J. Biosci. Bioeng.">
        <title>Identification and characterization of a chc gene cluster responsible for the aromatization pathway of cyclohexanecarboxylate degradation in Sinomonas cyclohexanicum ATCC 51369.</title>
        <authorList>
            <person name="Yamamoto T."/>
            <person name="Hasegawa Y."/>
            <person name="Lau P.C.K."/>
            <person name="Iwaki H."/>
        </authorList>
    </citation>
    <scope>NUCLEOTIDE SEQUENCE [LARGE SCALE GENOMIC DNA]</scope>
    <source>
        <strain evidence="1 2">ATCC 51369</strain>
    </source>
</reference>
<sequence length="404" mass="42701">MTEPDFAIDAAGYRWRIDLSAVDAPAGMRELWAHALVPKRGDEPAFRPLPAQADHAASSATTLHGDLPIAVPDDPAGFPYALSYTLTVATIQRRAGQALLLHAAGLASDDGRWAVALVAPSGMGKTTAAHGLGRAFGYMSDELVAIERDHTVHAYAKPLSILAPGADHKADTSPDQLGLRRVVRTGDAGPRLAALVLLRRLPSADRAEDPVLVPIALFDALPDLVAQTSSLWLQDRPLQWLAEAAQRGGGPYELRYTDISDCVSLIGGIFAAPREHEAGAAVVPHPPGADDRWRQGAAPHTVPYLVGSVQITGGSTVRRRPWTDALEAGGEVLLLIGPELLRLSGIGALAWLAAAEGVEVQQLVEIARAEFGEHPDSAEIVDRAVIELIRTGVLILVGAPEALA</sequence>
<name>A0ABN6FJT3_SINCY</name>
<organism evidence="1 2">
    <name type="scientific">Sinomonas cyclohexanicum</name>
    <name type="common">Corynebacterium cyclohexanicum</name>
    <dbReference type="NCBI Taxonomy" id="322009"/>
    <lineage>
        <taxon>Bacteria</taxon>
        <taxon>Bacillati</taxon>
        <taxon>Actinomycetota</taxon>
        <taxon>Actinomycetes</taxon>
        <taxon>Micrococcales</taxon>
        <taxon>Micrococcaceae</taxon>
        <taxon>Sinomonas</taxon>
    </lineage>
</organism>
<accession>A0ABN6FJT3</accession>
<dbReference type="InterPro" id="IPR027417">
    <property type="entry name" value="P-loop_NTPase"/>
</dbReference>
<evidence type="ECO:0008006" key="3">
    <source>
        <dbReference type="Google" id="ProtNLM"/>
    </source>
</evidence>